<keyword evidence="2" id="KW-1185">Reference proteome</keyword>
<evidence type="ECO:0000313" key="1">
    <source>
        <dbReference type="EMBL" id="MCI26394.1"/>
    </source>
</evidence>
<feature type="non-terminal residue" evidence="1">
    <location>
        <position position="112"/>
    </location>
</feature>
<dbReference type="Proteomes" id="UP000265520">
    <property type="component" value="Unassembled WGS sequence"/>
</dbReference>
<comment type="caution">
    <text evidence="1">The sequence shown here is derived from an EMBL/GenBank/DDBJ whole genome shotgun (WGS) entry which is preliminary data.</text>
</comment>
<dbReference type="AlphaFoldDB" id="A0A392QRD5"/>
<organism evidence="1 2">
    <name type="scientific">Trifolium medium</name>
    <dbReference type="NCBI Taxonomy" id="97028"/>
    <lineage>
        <taxon>Eukaryota</taxon>
        <taxon>Viridiplantae</taxon>
        <taxon>Streptophyta</taxon>
        <taxon>Embryophyta</taxon>
        <taxon>Tracheophyta</taxon>
        <taxon>Spermatophyta</taxon>
        <taxon>Magnoliopsida</taxon>
        <taxon>eudicotyledons</taxon>
        <taxon>Gunneridae</taxon>
        <taxon>Pentapetalae</taxon>
        <taxon>rosids</taxon>
        <taxon>fabids</taxon>
        <taxon>Fabales</taxon>
        <taxon>Fabaceae</taxon>
        <taxon>Papilionoideae</taxon>
        <taxon>50 kb inversion clade</taxon>
        <taxon>NPAAA clade</taxon>
        <taxon>Hologalegina</taxon>
        <taxon>IRL clade</taxon>
        <taxon>Trifolieae</taxon>
        <taxon>Trifolium</taxon>
    </lineage>
</organism>
<protein>
    <submittedName>
        <fullName evidence="1">Uncharacterized protein</fullName>
    </submittedName>
</protein>
<accession>A0A392QRD5</accession>
<proteinExistence type="predicted"/>
<dbReference type="EMBL" id="LXQA010153011">
    <property type="protein sequence ID" value="MCI26394.1"/>
    <property type="molecule type" value="Genomic_DNA"/>
</dbReference>
<name>A0A392QRD5_9FABA</name>
<evidence type="ECO:0000313" key="2">
    <source>
        <dbReference type="Proteomes" id="UP000265520"/>
    </source>
</evidence>
<reference evidence="1 2" key="1">
    <citation type="journal article" date="2018" name="Front. Plant Sci.">
        <title>Red Clover (Trifolium pratense) and Zigzag Clover (T. medium) - A Picture of Genomic Similarities and Differences.</title>
        <authorList>
            <person name="Dluhosova J."/>
            <person name="Istvanek J."/>
            <person name="Nedelnik J."/>
            <person name="Repkova J."/>
        </authorList>
    </citation>
    <scope>NUCLEOTIDE SEQUENCE [LARGE SCALE GENOMIC DNA]</scope>
    <source>
        <strain evidence="2">cv. 10/8</strain>
        <tissue evidence="1">Leaf</tissue>
    </source>
</reference>
<sequence length="112" mass="12181">MKSHREMGVERMVIGEQKAVVDEKESRHQILCNGSYSLKITANLVPLPKSSGWKLNARTTGITIAGEAAMQELPLKVCSLVVVPAPPQNPPDANSWVVAPATWPPPKPPDYN</sequence>